<comment type="similarity">
    <text evidence="1 2">Belongs to the glycosyl hydrolase 37 family.</text>
</comment>
<dbReference type="SUPFAM" id="SSF48208">
    <property type="entry name" value="Six-hairpin glycosidases"/>
    <property type="match status" value="1"/>
</dbReference>
<keyword evidence="4" id="KW-0732">Signal</keyword>
<evidence type="ECO:0000256" key="4">
    <source>
        <dbReference type="SAM" id="SignalP"/>
    </source>
</evidence>
<feature type="chain" id="PRO_5041992113" description="Trehalase" evidence="4">
    <location>
        <begin position="16"/>
        <end position="791"/>
    </location>
</feature>
<keyword evidence="2" id="KW-0326">Glycosidase</keyword>
<evidence type="ECO:0000256" key="1">
    <source>
        <dbReference type="ARBA" id="ARBA00005615"/>
    </source>
</evidence>
<keyword evidence="6" id="KW-1185">Reference proteome</keyword>
<dbReference type="EC" id="3.2.1.28" evidence="2"/>
<evidence type="ECO:0000256" key="3">
    <source>
        <dbReference type="SAM" id="MobiDB-lite"/>
    </source>
</evidence>
<dbReference type="GO" id="GO:0005993">
    <property type="term" value="P:trehalose catabolic process"/>
    <property type="evidence" value="ECO:0007669"/>
    <property type="project" value="TreeGrafter"/>
</dbReference>
<dbReference type="InterPro" id="IPR001661">
    <property type="entry name" value="Glyco_hydro_37"/>
</dbReference>
<evidence type="ECO:0000313" key="5">
    <source>
        <dbReference type="EMBL" id="WOO77927.1"/>
    </source>
</evidence>
<dbReference type="GeneID" id="87804736"/>
<evidence type="ECO:0000313" key="6">
    <source>
        <dbReference type="Proteomes" id="UP000827549"/>
    </source>
</evidence>
<keyword evidence="2" id="KW-0378">Hydrolase</keyword>
<reference evidence="5" key="1">
    <citation type="submission" date="2023-10" db="EMBL/GenBank/DDBJ databases">
        <authorList>
            <person name="Noh H."/>
        </authorList>
    </citation>
    <scope>NUCLEOTIDE SEQUENCE</scope>
    <source>
        <strain evidence="5">DUCC4014</strain>
    </source>
</reference>
<feature type="compositionally biased region" description="Polar residues" evidence="3">
    <location>
        <begin position="444"/>
        <end position="465"/>
    </location>
</feature>
<dbReference type="Gene3D" id="1.50.10.10">
    <property type="match status" value="1"/>
</dbReference>
<feature type="region of interest" description="Disordered" evidence="3">
    <location>
        <begin position="33"/>
        <end position="67"/>
    </location>
</feature>
<dbReference type="PRINTS" id="PR00744">
    <property type="entry name" value="GLHYDRLASE37"/>
</dbReference>
<dbReference type="RefSeq" id="XP_062623959.1">
    <property type="nucleotide sequence ID" value="XM_062767975.1"/>
</dbReference>
<name>A0AAF0Y219_9TREE</name>
<feature type="region of interest" description="Disordered" evidence="3">
    <location>
        <begin position="443"/>
        <end position="465"/>
    </location>
</feature>
<feature type="signal peptide" evidence="4">
    <location>
        <begin position="1"/>
        <end position="15"/>
    </location>
</feature>
<evidence type="ECO:0000256" key="2">
    <source>
        <dbReference type="RuleBase" id="RU361180"/>
    </source>
</evidence>
<feature type="compositionally biased region" description="Low complexity" evidence="3">
    <location>
        <begin position="35"/>
        <end position="67"/>
    </location>
</feature>
<sequence>MSLWILVLFAHLVLAQGPGGAFGPGPAIISSGQLTPVASPTNSPTTPAGTTTTTPVSTAVPSASVAPGTPVPGQGVYPPPQWWCADGAPYCPGPLLQDVQLARVFPDSKTFVDKPTLHALNDTLAAWNAIGGNVTVGAVETFVADNFKGEGLELEQVAIQGFNPTPAILNNVSDPIYRAFVSTVHSYWELLIRQTNESALCQAGAGACASSLIPLNHTIVVPGGRYRELYYWDSFWIITGLLESELYGYAWNLLQNFMDLIEVYGFLPNGGRKYYLNRSQPPVFTQMVDAYVKVTGNVTVLQRALPLLERELKWFRTNRTIEVTSPWTNKTHRVAHYNVNNSAPRPEGYVEDWTTAFGASPPLNESQRSELYAELATGAESGWDYSSRWCKQPLLNVSDNNQALRTLNIRAIVPVDLNALLAGNHQLLANLYTVYGATLESKPGNATNQTLAKRQANDTASVNPTNTTNPYGARIEHHLHMAASYKAAVLDLHWDPTKAFFYDFNTTSDARSPVYSMAGWWPLWQNITPPEVTRGNETAALGIVSGTRYLLGQYAGVPSVATLLYTGLNWDFPNAWPPHLYTTIKAFETLSRVLPNASVLANLTIPYSGVTSGQLGVNESEIQPQPATVVGNSSLSVQASRNASWPRALAIEYANRYLAAAFCSWYSTGGSLPGVLAQLPLADLNATGTYTAGTTGKMFEKFNVTDPDAAGGGGEYTVVTGFGWTNGVVLWAAAAYGRYIGPPSCPLIPILGATNSTNSTGTPGNSTSTNSTATFPQHKFYGFRVPRALRS</sequence>
<dbReference type="InterPro" id="IPR008928">
    <property type="entry name" value="6-hairpin_glycosidase_sf"/>
</dbReference>
<dbReference type="EMBL" id="CP086714">
    <property type="protein sequence ID" value="WOO77927.1"/>
    <property type="molecule type" value="Genomic_DNA"/>
</dbReference>
<comment type="catalytic activity">
    <reaction evidence="2">
        <text>alpha,alpha-trehalose + H2O = alpha-D-glucose + beta-D-glucose</text>
        <dbReference type="Rhea" id="RHEA:32675"/>
        <dbReference type="ChEBI" id="CHEBI:15377"/>
        <dbReference type="ChEBI" id="CHEBI:15903"/>
        <dbReference type="ChEBI" id="CHEBI:16551"/>
        <dbReference type="ChEBI" id="CHEBI:17925"/>
        <dbReference type="EC" id="3.2.1.28"/>
    </reaction>
</comment>
<dbReference type="PANTHER" id="PTHR23403">
    <property type="entry name" value="TREHALASE"/>
    <property type="match status" value="1"/>
</dbReference>
<proteinExistence type="inferred from homology"/>
<accession>A0AAF0Y219</accession>
<gene>
    <name evidence="5" type="primary">treh</name>
    <name evidence="5" type="ORF">LOC62_01G001481</name>
</gene>
<dbReference type="Pfam" id="PF01204">
    <property type="entry name" value="Trehalase"/>
    <property type="match status" value="2"/>
</dbReference>
<organism evidence="5 6">
    <name type="scientific">Vanrija pseudolonga</name>
    <dbReference type="NCBI Taxonomy" id="143232"/>
    <lineage>
        <taxon>Eukaryota</taxon>
        <taxon>Fungi</taxon>
        <taxon>Dikarya</taxon>
        <taxon>Basidiomycota</taxon>
        <taxon>Agaricomycotina</taxon>
        <taxon>Tremellomycetes</taxon>
        <taxon>Trichosporonales</taxon>
        <taxon>Trichosporonaceae</taxon>
        <taxon>Vanrija</taxon>
    </lineage>
</organism>
<dbReference type="GO" id="GO:0004555">
    <property type="term" value="F:alpha,alpha-trehalase activity"/>
    <property type="evidence" value="ECO:0007669"/>
    <property type="project" value="UniProtKB-EC"/>
</dbReference>
<dbReference type="AlphaFoldDB" id="A0AAF0Y219"/>
<dbReference type="InterPro" id="IPR012341">
    <property type="entry name" value="6hp_glycosidase-like_sf"/>
</dbReference>
<dbReference type="PANTHER" id="PTHR23403:SF1">
    <property type="entry name" value="TREHALASE"/>
    <property type="match status" value="1"/>
</dbReference>
<dbReference type="Proteomes" id="UP000827549">
    <property type="component" value="Chromosome 1"/>
</dbReference>
<protein>
    <recommendedName>
        <fullName evidence="2">Trehalase</fullName>
        <ecNumber evidence="2">3.2.1.28</ecNumber>
    </recommendedName>
    <alternativeName>
        <fullName evidence="2">Alpha-trehalose glucohydrolase</fullName>
    </alternativeName>
</protein>